<keyword evidence="3 8" id="KW-0479">Metal-binding</keyword>
<dbReference type="Gramene" id="EFJ25141">
    <property type="protein sequence ID" value="EFJ25141"/>
    <property type="gene ID" value="SELMODRAFT_149609"/>
</dbReference>
<dbReference type="NCBIfam" id="TIGR00357">
    <property type="entry name" value="peptide-methionine (R)-S-oxide reductase MsrB"/>
    <property type="match status" value="1"/>
</dbReference>
<dbReference type="InParanoid" id="D8RSW5"/>
<dbReference type="OMA" id="YDETTDW"/>
<comment type="cofactor">
    <cofactor evidence="8">
        <name>Zn(2+)</name>
        <dbReference type="ChEBI" id="CHEBI:29105"/>
    </cofactor>
    <text evidence="8">Binds 1 zinc ion per subunit.</text>
</comment>
<evidence type="ECO:0000259" key="9">
    <source>
        <dbReference type="PROSITE" id="PS51790"/>
    </source>
</evidence>
<dbReference type="GO" id="GO:0046872">
    <property type="term" value="F:metal ion binding"/>
    <property type="evidence" value="ECO:0007669"/>
    <property type="project" value="UniProtKB-KW"/>
</dbReference>
<dbReference type="AlphaFoldDB" id="D8RSW5"/>
<keyword evidence="5 8" id="KW-0560">Oxidoreductase</keyword>
<gene>
    <name evidence="10" type="ORF">SELMODRAFT_149609</name>
</gene>
<dbReference type="PROSITE" id="PS51790">
    <property type="entry name" value="MSRB"/>
    <property type="match status" value="1"/>
</dbReference>
<dbReference type="PANTHER" id="PTHR46081">
    <property type="entry name" value="PEPTIDE METHIONINE SULFOXIDE REDUCTASE 2"/>
    <property type="match status" value="1"/>
</dbReference>
<dbReference type="GO" id="GO:0005737">
    <property type="term" value="C:cytoplasm"/>
    <property type="evidence" value="ECO:0000318"/>
    <property type="project" value="GO_Central"/>
</dbReference>
<protein>
    <recommendedName>
        <fullName evidence="2 8">Peptide-methionine (R)-S-oxide reductase</fullName>
        <ecNumber evidence="2 8">1.8.4.12</ecNumber>
    </recommendedName>
</protein>
<name>D8RSW5_SELML</name>
<accession>D8RSW5</accession>
<dbReference type="EMBL" id="GL377588">
    <property type="protein sequence ID" value="EFJ25141.1"/>
    <property type="molecule type" value="Genomic_DNA"/>
</dbReference>
<dbReference type="Proteomes" id="UP000001514">
    <property type="component" value="Unassembled WGS sequence"/>
</dbReference>
<dbReference type="EC" id="1.8.4.12" evidence="2 8"/>
<dbReference type="GO" id="GO:0034599">
    <property type="term" value="P:cellular response to oxidative stress"/>
    <property type="evidence" value="ECO:0000318"/>
    <property type="project" value="GO_Central"/>
</dbReference>
<proteinExistence type="inferred from homology"/>
<comment type="catalytic activity">
    <reaction evidence="7 8">
        <text>L-methionyl-[protein] + [thioredoxin]-disulfide + H2O = L-methionyl-(R)-S-oxide-[protein] + [thioredoxin]-dithiol</text>
        <dbReference type="Rhea" id="RHEA:24164"/>
        <dbReference type="Rhea" id="RHEA-COMP:10698"/>
        <dbReference type="Rhea" id="RHEA-COMP:10700"/>
        <dbReference type="Rhea" id="RHEA-COMP:12313"/>
        <dbReference type="Rhea" id="RHEA-COMP:12314"/>
        <dbReference type="ChEBI" id="CHEBI:15377"/>
        <dbReference type="ChEBI" id="CHEBI:16044"/>
        <dbReference type="ChEBI" id="CHEBI:29950"/>
        <dbReference type="ChEBI" id="CHEBI:45764"/>
        <dbReference type="ChEBI" id="CHEBI:50058"/>
        <dbReference type="EC" id="1.8.4.12"/>
    </reaction>
</comment>
<dbReference type="GO" id="GO:0030091">
    <property type="term" value="P:protein repair"/>
    <property type="evidence" value="ECO:0007669"/>
    <property type="project" value="InterPro"/>
</dbReference>
<evidence type="ECO:0000313" key="11">
    <source>
        <dbReference type="Proteomes" id="UP000001514"/>
    </source>
</evidence>
<evidence type="ECO:0000256" key="5">
    <source>
        <dbReference type="ARBA" id="ARBA00023002"/>
    </source>
</evidence>
<evidence type="ECO:0000256" key="6">
    <source>
        <dbReference type="ARBA" id="ARBA00023284"/>
    </source>
</evidence>
<keyword evidence="11" id="KW-1185">Reference proteome</keyword>
<feature type="domain" description="MsrB" evidence="9">
    <location>
        <begin position="11"/>
        <end position="132"/>
    </location>
</feature>
<dbReference type="eggNOG" id="KOG0856">
    <property type="taxonomic scope" value="Eukaryota"/>
</dbReference>
<keyword evidence="4 8" id="KW-0862">Zinc</keyword>
<evidence type="ECO:0000256" key="4">
    <source>
        <dbReference type="ARBA" id="ARBA00022833"/>
    </source>
</evidence>
<evidence type="ECO:0000256" key="7">
    <source>
        <dbReference type="ARBA" id="ARBA00048488"/>
    </source>
</evidence>
<dbReference type="FunFam" id="2.170.150.20:FF:000009">
    <property type="entry name" value="Peptide-methionine (R)-S-oxide reductase"/>
    <property type="match status" value="1"/>
</dbReference>
<dbReference type="Gene3D" id="2.170.150.20">
    <property type="entry name" value="Peptide methionine sulfoxide reductase"/>
    <property type="match status" value="1"/>
</dbReference>
<sequence>MARGGGGNKSEEEWRAILSPEQFRVLRRKGTEFAGTGIYNKHFEEGVYECAGCGTPLYKSDTKFDSGCGWPAFFQGLPGAINRKADADGRRVEITCAACGGHLGHVFKGEGYRTPTDERHCVNSVSLKFAPGDVEEE</sequence>
<dbReference type="PANTHER" id="PTHR46081:SF8">
    <property type="entry name" value="PEPTIDE METHIONINE SULFOXIDE REDUCTASE 2"/>
    <property type="match status" value="1"/>
</dbReference>
<dbReference type="InterPro" id="IPR028427">
    <property type="entry name" value="Met_Sox_Rdtase_MsrB"/>
</dbReference>
<dbReference type="OrthoDB" id="44061at2759"/>
<comment type="similarity">
    <text evidence="1 8">Belongs to the MsrB Met sulfoxide reductase family.</text>
</comment>
<comment type="function">
    <text evidence="8">Catalyzes the reduction of methionine sulfoxide (MetSO) to methionine in proteins. Plays a protective role against oxidative stress by restoring activity to proteins that have been inactivated by methionine oxidation. MSRB family specifically reduces the MetSO R-enantiomer.</text>
</comment>
<dbReference type="KEGG" id="smo:SELMODRAFT_149609"/>
<dbReference type="HOGENOM" id="CLU_031040_8_5_1"/>
<reference evidence="10 11" key="1">
    <citation type="journal article" date="2011" name="Science">
        <title>The Selaginella genome identifies genetic changes associated with the evolution of vascular plants.</title>
        <authorList>
            <person name="Banks J.A."/>
            <person name="Nishiyama T."/>
            <person name="Hasebe M."/>
            <person name="Bowman J.L."/>
            <person name="Gribskov M."/>
            <person name="dePamphilis C."/>
            <person name="Albert V.A."/>
            <person name="Aono N."/>
            <person name="Aoyama T."/>
            <person name="Ambrose B.A."/>
            <person name="Ashton N.W."/>
            <person name="Axtell M.J."/>
            <person name="Barker E."/>
            <person name="Barker M.S."/>
            <person name="Bennetzen J.L."/>
            <person name="Bonawitz N.D."/>
            <person name="Chapple C."/>
            <person name="Cheng C."/>
            <person name="Correa L.G."/>
            <person name="Dacre M."/>
            <person name="DeBarry J."/>
            <person name="Dreyer I."/>
            <person name="Elias M."/>
            <person name="Engstrom E.M."/>
            <person name="Estelle M."/>
            <person name="Feng L."/>
            <person name="Finet C."/>
            <person name="Floyd S.K."/>
            <person name="Frommer W.B."/>
            <person name="Fujita T."/>
            <person name="Gramzow L."/>
            <person name="Gutensohn M."/>
            <person name="Harholt J."/>
            <person name="Hattori M."/>
            <person name="Heyl A."/>
            <person name="Hirai T."/>
            <person name="Hiwatashi Y."/>
            <person name="Ishikawa M."/>
            <person name="Iwata M."/>
            <person name="Karol K.G."/>
            <person name="Koehler B."/>
            <person name="Kolukisaoglu U."/>
            <person name="Kubo M."/>
            <person name="Kurata T."/>
            <person name="Lalonde S."/>
            <person name="Li K."/>
            <person name="Li Y."/>
            <person name="Litt A."/>
            <person name="Lyons E."/>
            <person name="Manning G."/>
            <person name="Maruyama T."/>
            <person name="Michael T.P."/>
            <person name="Mikami K."/>
            <person name="Miyazaki S."/>
            <person name="Morinaga S."/>
            <person name="Murata T."/>
            <person name="Mueller-Roeber B."/>
            <person name="Nelson D.R."/>
            <person name="Obara M."/>
            <person name="Oguri Y."/>
            <person name="Olmstead R.G."/>
            <person name="Onodera N."/>
            <person name="Petersen B.L."/>
            <person name="Pils B."/>
            <person name="Prigge M."/>
            <person name="Rensing S.A."/>
            <person name="Riano-Pachon D.M."/>
            <person name="Roberts A.W."/>
            <person name="Sato Y."/>
            <person name="Scheller H.V."/>
            <person name="Schulz B."/>
            <person name="Schulz C."/>
            <person name="Shakirov E.V."/>
            <person name="Shibagaki N."/>
            <person name="Shinohara N."/>
            <person name="Shippen D.E."/>
            <person name="Soerensen I."/>
            <person name="Sotooka R."/>
            <person name="Sugimoto N."/>
            <person name="Sugita M."/>
            <person name="Sumikawa N."/>
            <person name="Tanurdzic M."/>
            <person name="Theissen G."/>
            <person name="Ulvskov P."/>
            <person name="Wakazuki S."/>
            <person name="Weng J.K."/>
            <person name="Willats W.W."/>
            <person name="Wipf D."/>
            <person name="Wolf P.G."/>
            <person name="Yang L."/>
            <person name="Zimmer A.D."/>
            <person name="Zhu Q."/>
            <person name="Mitros T."/>
            <person name="Hellsten U."/>
            <person name="Loque D."/>
            <person name="Otillar R."/>
            <person name="Salamov A."/>
            <person name="Schmutz J."/>
            <person name="Shapiro H."/>
            <person name="Lindquist E."/>
            <person name="Lucas S."/>
            <person name="Rokhsar D."/>
            <person name="Grigoriev I.V."/>
        </authorList>
    </citation>
    <scope>NUCLEOTIDE SEQUENCE [LARGE SCALE GENOMIC DNA]</scope>
</reference>
<dbReference type="SUPFAM" id="SSF51316">
    <property type="entry name" value="Mss4-like"/>
    <property type="match status" value="1"/>
</dbReference>
<dbReference type="GO" id="GO:0033743">
    <property type="term" value="F:peptide-methionine (R)-S-oxide reductase activity"/>
    <property type="evidence" value="ECO:0000318"/>
    <property type="project" value="GO_Central"/>
</dbReference>
<keyword evidence="6" id="KW-0676">Redox-active center</keyword>
<dbReference type="Pfam" id="PF01641">
    <property type="entry name" value="SelR"/>
    <property type="match status" value="1"/>
</dbReference>
<evidence type="ECO:0000256" key="2">
    <source>
        <dbReference type="ARBA" id="ARBA00012499"/>
    </source>
</evidence>
<evidence type="ECO:0000313" key="10">
    <source>
        <dbReference type="EMBL" id="EFJ25141.1"/>
    </source>
</evidence>
<organism evidence="11">
    <name type="scientific">Selaginella moellendorffii</name>
    <name type="common">Spikemoss</name>
    <dbReference type="NCBI Taxonomy" id="88036"/>
    <lineage>
        <taxon>Eukaryota</taxon>
        <taxon>Viridiplantae</taxon>
        <taxon>Streptophyta</taxon>
        <taxon>Embryophyta</taxon>
        <taxon>Tracheophyta</taxon>
        <taxon>Lycopodiopsida</taxon>
        <taxon>Selaginellales</taxon>
        <taxon>Selaginellaceae</taxon>
        <taxon>Selaginella</taxon>
    </lineage>
</organism>
<dbReference type="InterPro" id="IPR011057">
    <property type="entry name" value="Mss4-like_sf"/>
</dbReference>
<evidence type="ECO:0000256" key="1">
    <source>
        <dbReference type="ARBA" id="ARBA00007174"/>
    </source>
</evidence>
<evidence type="ECO:0000256" key="8">
    <source>
        <dbReference type="RuleBase" id="RU365044"/>
    </source>
</evidence>
<dbReference type="InterPro" id="IPR002579">
    <property type="entry name" value="Met_Sox_Rdtase_MsrB_dom"/>
</dbReference>
<evidence type="ECO:0000256" key="3">
    <source>
        <dbReference type="ARBA" id="ARBA00022723"/>
    </source>
</evidence>